<gene>
    <name evidence="1" type="ORF">AVDCRST_MAG41-2035</name>
</gene>
<dbReference type="EMBL" id="CADCTP010000173">
    <property type="protein sequence ID" value="CAA9250100.1"/>
    <property type="molecule type" value="Genomic_DNA"/>
</dbReference>
<proteinExistence type="predicted"/>
<organism evidence="1">
    <name type="scientific">uncultured Mycobacteriales bacterium</name>
    <dbReference type="NCBI Taxonomy" id="581187"/>
    <lineage>
        <taxon>Bacteria</taxon>
        <taxon>Bacillati</taxon>
        <taxon>Actinomycetota</taxon>
        <taxon>Actinomycetes</taxon>
        <taxon>Mycobacteriales</taxon>
        <taxon>environmental samples</taxon>
    </lineage>
</organism>
<sequence length="52" mass="5820">MPDTGRGRGPPRRDRHAWYVAGGWSVARFPPPADRAPVVHRARDGGWRSRGD</sequence>
<name>A0A6J4IGY2_9ACTN</name>
<protein>
    <submittedName>
        <fullName evidence="1">Uncharacterized protein</fullName>
    </submittedName>
</protein>
<reference evidence="1" key="1">
    <citation type="submission" date="2020-02" db="EMBL/GenBank/DDBJ databases">
        <authorList>
            <person name="Meier V. D."/>
        </authorList>
    </citation>
    <scope>NUCLEOTIDE SEQUENCE</scope>
    <source>
        <strain evidence="1">AVDCRST_MAG41</strain>
    </source>
</reference>
<dbReference type="AlphaFoldDB" id="A0A6J4IGY2"/>
<evidence type="ECO:0000313" key="1">
    <source>
        <dbReference type="EMBL" id="CAA9250100.1"/>
    </source>
</evidence>
<accession>A0A6J4IGY2</accession>